<evidence type="ECO:0000313" key="2">
    <source>
        <dbReference type="EMBL" id="KFM66299.1"/>
    </source>
</evidence>
<feature type="non-terminal residue" evidence="2">
    <location>
        <position position="137"/>
    </location>
</feature>
<accession>A0A087TMG0</accession>
<dbReference type="OrthoDB" id="10389523at2759"/>
<feature type="signal peptide" evidence="1">
    <location>
        <begin position="1"/>
        <end position="20"/>
    </location>
</feature>
<evidence type="ECO:0008006" key="4">
    <source>
        <dbReference type="Google" id="ProtNLM"/>
    </source>
</evidence>
<keyword evidence="1" id="KW-0732">Signal</keyword>
<evidence type="ECO:0000256" key="1">
    <source>
        <dbReference type="SAM" id="SignalP"/>
    </source>
</evidence>
<reference evidence="2 3" key="1">
    <citation type="submission" date="2013-11" db="EMBL/GenBank/DDBJ databases">
        <title>Genome sequencing of Stegodyphus mimosarum.</title>
        <authorList>
            <person name="Bechsgaard J."/>
        </authorList>
    </citation>
    <scope>NUCLEOTIDE SEQUENCE [LARGE SCALE GENOMIC DNA]</scope>
</reference>
<gene>
    <name evidence="2" type="ORF">X975_11215</name>
</gene>
<keyword evidence="3" id="KW-1185">Reference proteome</keyword>
<dbReference type="EMBL" id="KK115890">
    <property type="protein sequence ID" value="KFM66299.1"/>
    <property type="molecule type" value="Genomic_DNA"/>
</dbReference>
<sequence length="137" mass="15401">MANLIVAILIIGLINLSANGQYEFSLNFSGRLDPDWVYAEYSVGSKIECASLCFKDSESCFYFGYEANKCKLLTNSVDENICSTDYCDFPKIKIYKLKREKRASEYSTKNFDCSLEKGAEARIECGSTEFLLRGIGS</sequence>
<dbReference type="AlphaFoldDB" id="A0A087TMG0"/>
<dbReference type="STRING" id="407821.A0A087TMG0"/>
<evidence type="ECO:0000313" key="3">
    <source>
        <dbReference type="Proteomes" id="UP000054359"/>
    </source>
</evidence>
<dbReference type="Proteomes" id="UP000054359">
    <property type="component" value="Unassembled WGS sequence"/>
</dbReference>
<name>A0A087TMG0_STEMI</name>
<organism evidence="2 3">
    <name type="scientific">Stegodyphus mimosarum</name>
    <name type="common">African social velvet spider</name>
    <dbReference type="NCBI Taxonomy" id="407821"/>
    <lineage>
        <taxon>Eukaryota</taxon>
        <taxon>Metazoa</taxon>
        <taxon>Ecdysozoa</taxon>
        <taxon>Arthropoda</taxon>
        <taxon>Chelicerata</taxon>
        <taxon>Arachnida</taxon>
        <taxon>Araneae</taxon>
        <taxon>Araneomorphae</taxon>
        <taxon>Entelegynae</taxon>
        <taxon>Eresoidea</taxon>
        <taxon>Eresidae</taxon>
        <taxon>Stegodyphus</taxon>
    </lineage>
</organism>
<feature type="chain" id="PRO_5001829801" description="Apple domain-containing protein" evidence="1">
    <location>
        <begin position="21"/>
        <end position="137"/>
    </location>
</feature>
<proteinExistence type="predicted"/>
<protein>
    <recommendedName>
        <fullName evidence="4">Apple domain-containing protein</fullName>
    </recommendedName>
</protein>